<feature type="domain" description="Rieske" evidence="5">
    <location>
        <begin position="1"/>
        <end position="88"/>
    </location>
</feature>
<evidence type="ECO:0000256" key="1">
    <source>
        <dbReference type="ARBA" id="ARBA00022714"/>
    </source>
</evidence>
<keyword evidence="1" id="KW-0001">2Fe-2S</keyword>
<keyword evidence="2" id="KW-0479">Metal-binding</keyword>
<accession>A0ABZ1RMF6</accession>
<keyword evidence="4" id="KW-0411">Iron-sulfur</keyword>
<proteinExistence type="predicted"/>
<dbReference type="InterPro" id="IPR036922">
    <property type="entry name" value="Rieske_2Fe-2S_sf"/>
</dbReference>
<dbReference type="InterPro" id="IPR017941">
    <property type="entry name" value="Rieske_2Fe-2S"/>
</dbReference>
<dbReference type="CDD" id="cd03467">
    <property type="entry name" value="Rieske"/>
    <property type="match status" value="1"/>
</dbReference>
<name>A0ABZ1RMF6_9ACTN</name>
<dbReference type="Proteomes" id="UP001432075">
    <property type="component" value="Chromosome"/>
</dbReference>
<sequence>MAAEGTIREVGEDLVLVELAGRKVLVSARCPHRQGKLKFAHLDGGRMRITCPLHYSTFDLGTGERTAGPACDPLRIVDTLPAQDAAETGRTGA</sequence>
<evidence type="ECO:0000313" key="7">
    <source>
        <dbReference type="Proteomes" id="UP001432075"/>
    </source>
</evidence>
<organism evidence="6 7">
    <name type="scientific">Streptomyces goshikiensis</name>
    <dbReference type="NCBI Taxonomy" id="1942"/>
    <lineage>
        <taxon>Bacteria</taxon>
        <taxon>Bacillati</taxon>
        <taxon>Actinomycetota</taxon>
        <taxon>Actinomycetes</taxon>
        <taxon>Kitasatosporales</taxon>
        <taxon>Streptomycetaceae</taxon>
        <taxon>Streptomyces</taxon>
    </lineage>
</organism>
<gene>
    <name evidence="6" type="ORF">OHU17_20330</name>
</gene>
<evidence type="ECO:0000313" key="6">
    <source>
        <dbReference type="EMBL" id="WUO47997.1"/>
    </source>
</evidence>
<dbReference type="EMBL" id="CP108057">
    <property type="protein sequence ID" value="WUO47997.1"/>
    <property type="molecule type" value="Genomic_DNA"/>
</dbReference>
<evidence type="ECO:0000256" key="3">
    <source>
        <dbReference type="ARBA" id="ARBA00023004"/>
    </source>
</evidence>
<dbReference type="SUPFAM" id="SSF50022">
    <property type="entry name" value="ISP domain"/>
    <property type="match status" value="1"/>
</dbReference>
<dbReference type="RefSeq" id="WP_008742651.1">
    <property type="nucleotide sequence ID" value="NZ_BMVE01000011.1"/>
</dbReference>
<keyword evidence="7" id="KW-1185">Reference proteome</keyword>
<reference evidence="6" key="1">
    <citation type="submission" date="2022-10" db="EMBL/GenBank/DDBJ databases">
        <title>The complete genomes of actinobacterial strains from the NBC collection.</title>
        <authorList>
            <person name="Joergensen T.S."/>
            <person name="Alvarez Arevalo M."/>
            <person name="Sterndorff E.B."/>
            <person name="Faurdal D."/>
            <person name="Vuksanovic O."/>
            <person name="Mourched A.-S."/>
            <person name="Charusanti P."/>
            <person name="Shaw S."/>
            <person name="Blin K."/>
            <person name="Weber T."/>
        </authorList>
    </citation>
    <scope>NUCLEOTIDE SEQUENCE</scope>
    <source>
        <strain evidence="6">NBC_00283</strain>
    </source>
</reference>
<keyword evidence="3" id="KW-0408">Iron</keyword>
<evidence type="ECO:0000259" key="5">
    <source>
        <dbReference type="PROSITE" id="PS51296"/>
    </source>
</evidence>
<dbReference type="Gene3D" id="2.102.10.10">
    <property type="entry name" value="Rieske [2Fe-2S] iron-sulphur domain"/>
    <property type="match status" value="1"/>
</dbReference>
<evidence type="ECO:0000256" key="4">
    <source>
        <dbReference type="ARBA" id="ARBA00023014"/>
    </source>
</evidence>
<dbReference type="PROSITE" id="PS51296">
    <property type="entry name" value="RIESKE"/>
    <property type="match status" value="1"/>
</dbReference>
<dbReference type="GeneID" id="91410122"/>
<evidence type="ECO:0000256" key="2">
    <source>
        <dbReference type="ARBA" id="ARBA00022723"/>
    </source>
</evidence>
<dbReference type="Pfam" id="PF00355">
    <property type="entry name" value="Rieske"/>
    <property type="match status" value="1"/>
</dbReference>
<protein>
    <submittedName>
        <fullName evidence="6">Rieske (2Fe-2S) protein</fullName>
    </submittedName>
</protein>